<accession>A0A1H6CN61</accession>
<gene>
    <name evidence="2" type="ORF">SAMN04488115_11183</name>
</gene>
<name>A0A1H6CN61_9HYPH</name>
<dbReference type="AlphaFoldDB" id="A0A1H6CN61"/>
<evidence type="ECO:0000313" key="3">
    <source>
        <dbReference type="Proteomes" id="UP000236743"/>
    </source>
</evidence>
<keyword evidence="3" id="KW-1185">Reference proteome</keyword>
<evidence type="ECO:0000313" key="2">
    <source>
        <dbReference type="EMBL" id="SEG74401.1"/>
    </source>
</evidence>
<dbReference type="InterPro" id="IPR014982">
    <property type="entry name" value="GSCFA"/>
</dbReference>
<protein>
    <submittedName>
        <fullName evidence="2">GSCFA family protein</fullName>
    </submittedName>
</protein>
<dbReference type="OrthoDB" id="369216at2"/>
<organism evidence="2 3">
    <name type="scientific">Bosea lathyri</name>
    <dbReference type="NCBI Taxonomy" id="1036778"/>
    <lineage>
        <taxon>Bacteria</taxon>
        <taxon>Pseudomonadati</taxon>
        <taxon>Pseudomonadota</taxon>
        <taxon>Alphaproteobacteria</taxon>
        <taxon>Hyphomicrobiales</taxon>
        <taxon>Boseaceae</taxon>
        <taxon>Bosea</taxon>
    </lineage>
</organism>
<dbReference type="Proteomes" id="UP000236743">
    <property type="component" value="Unassembled WGS sequence"/>
</dbReference>
<feature type="domain" description="GSCFA" evidence="1">
    <location>
        <begin position="57"/>
        <end position="330"/>
    </location>
</feature>
<evidence type="ECO:0000259" key="1">
    <source>
        <dbReference type="Pfam" id="PF08885"/>
    </source>
</evidence>
<reference evidence="2 3" key="1">
    <citation type="submission" date="2016-10" db="EMBL/GenBank/DDBJ databases">
        <authorList>
            <person name="de Groot N.N."/>
        </authorList>
    </citation>
    <scope>NUCLEOTIDE SEQUENCE [LARGE SCALE GENOMIC DNA]</scope>
    <source>
        <strain evidence="2 3">DSM 26656</strain>
    </source>
</reference>
<proteinExistence type="predicted"/>
<dbReference type="RefSeq" id="WP_160115875.1">
    <property type="nucleotide sequence ID" value="NZ_FNUY01000011.1"/>
</dbReference>
<sequence length="349" mass="38996">MKIEYDAGTALSIMRGNPVRGWMSGKADHQAKERLTTGAYLQVEHKPKFQIDPSWPIFTMGSCFAREVENVLMMRGLPLLLKGHGVPAEHFETWNETTQRGGGAAGGEVSRGALNKYSVRSMTHELKRVLLNETYPNEGLIELAPDQWFDPHASGLKLLDKETALANRKRLTAATARIKEARICFFTLGLTETWLDSETGIAMNMHPGPAWLARMPERFRFVDYGFQATLDDMLASIALIREHCHPEMRFIVTVSPVPLGATFKDTDVIVANSASKSLLRTVTEELYRRFDYIDYFPSYEIVLNSPRALAFQEDQLHVARDMVATVMETFEASYLGASSAAKDSATLAA</sequence>
<dbReference type="EMBL" id="FNUY01000011">
    <property type="protein sequence ID" value="SEG74401.1"/>
    <property type="molecule type" value="Genomic_DNA"/>
</dbReference>
<dbReference type="Pfam" id="PF08885">
    <property type="entry name" value="GSCFA"/>
    <property type="match status" value="1"/>
</dbReference>